<dbReference type="EMBL" id="CP006734">
    <property type="protein sequence ID" value="AGW40995.1"/>
    <property type="molecule type" value="Genomic_DNA"/>
</dbReference>
<evidence type="ECO:0000313" key="1">
    <source>
        <dbReference type="EMBL" id="AGW40995.1"/>
    </source>
</evidence>
<evidence type="ECO:0000313" key="2">
    <source>
        <dbReference type="Proteomes" id="UP000016743"/>
    </source>
</evidence>
<dbReference type="STRING" id="1389489.O159_08450"/>
<sequence>MQTNQSSQDGVVSAISLLLVAQRKTRRWLAEELGRDQFWIGSRMNNRTMFKFSEVEQIAQVFGLSLDEFLAVPAAPSLRLDPLRRVRRHESA</sequence>
<evidence type="ECO:0008006" key="3">
    <source>
        <dbReference type="Google" id="ProtNLM"/>
    </source>
</evidence>
<dbReference type="Gene3D" id="1.10.260.40">
    <property type="entry name" value="lambda repressor-like DNA-binding domains"/>
    <property type="match status" value="1"/>
</dbReference>
<dbReference type="HOGENOM" id="CLU_2409642_0_0_11"/>
<dbReference type="AlphaFoldDB" id="U3P3W2"/>
<gene>
    <name evidence="1" type="ORF">O159_08450</name>
</gene>
<reference evidence="1 2" key="1">
    <citation type="journal article" date="2013" name="Genome Announc.">
        <title>Complete Genome Sequence of Leifsonia xyli subsp. cynodontis Strain DSM46306, a Gram-Positive Bacterial Pathogen of Grasses.</title>
        <authorList>
            <person name="Monteiro-Vitorello C.B."/>
            <person name="Zerillo M.M."/>
            <person name="Van Sluys M.A."/>
            <person name="Camargo L.E."/>
            <person name="Kitajima J.P."/>
        </authorList>
    </citation>
    <scope>NUCLEOTIDE SEQUENCE [LARGE SCALE GENOMIC DNA]</scope>
    <source>
        <strain evidence="1 2">DSM 46306</strain>
    </source>
</reference>
<name>U3P3W2_LEIXC</name>
<dbReference type="Proteomes" id="UP000016743">
    <property type="component" value="Chromosome"/>
</dbReference>
<accession>U3P3W2</accession>
<keyword evidence="2" id="KW-1185">Reference proteome</keyword>
<protein>
    <recommendedName>
        <fullName evidence="3">HTH cro/C1-type domain-containing protein</fullName>
    </recommendedName>
</protein>
<proteinExistence type="predicted"/>
<dbReference type="SUPFAM" id="SSF47413">
    <property type="entry name" value="lambda repressor-like DNA-binding domains"/>
    <property type="match status" value="1"/>
</dbReference>
<dbReference type="InterPro" id="IPR010982">
    <property type="entry name" value="Lambda_DNA-bd_dom_sf"/>
</dbReference>
<organism evidence="1 2">
    <name type="scientific">Leifsonia xyli subsp. cynodontis DSM 46306</name>
    <dbReference type="NCBI Taxonomy" id="1389489"/>
    <lineage>
        <taxon>Bacteria</taxon>
        <taxon>Bacillati</taxon>
        <taxon>Actinomycetota</taxon>
        <taxon>Actinomycetes</taxon>
        <taxon>Micrococcales</taxon>
        <taxon>Microbacteriaceae</taxon>
        <taxon>Leifsonia</taxon>
    </lineage>
</organism>
<dbReference type="GO" id="GO:0003677">
    <property type="term" value="F:DNA binding"/>
    <property type="evidence" value="ECO:0007669"/>
    <property type="project" value="InterPro"/>
</dbReference>
<dbReference type="KEGG" id="lxy:O159_08450"/>